<dbReference type="InterPro" id="IPR018613">
    <property type="entry name" value="Ccdc97-like"/>
</dbReference>
<organism evidence="3 4">
    <name type="scientific">Teladorsagia circumcincta</name>
    <name type="common">Brown stomach worm</name>
    <name type="synonym">Ostertagia circumcincta</name>
    <dbReference type="NCBI Taxonomy" id="45464"/>
    <lineage>
        <taxon>Eukaryota</taxon>
        <taxon>Metazoa</taxon>
        <taxon>Ecdysozoa</taxon>
        <taxon>Nematoda</taxon>
        <taxon>Chromadorea</taxon>
        <taxon>Rhabditida</taxon>
        <taxon>Rhabditina</taxon>
        <taxon>Rhabditomorpha</taxon>
        <taxon>Strongyloidea</taxon>
        <taxon>Trichostrongylidae</taxon>
        <taxon>Teladorsagia</taxon>
    </lineage>
</organism>
<dbReference type="OrthoDB" id="3907302at2759"/>
<proteinExistence type="predicted"/>
<dbReference type="EMBL" id="KZ352053">
    <property type="protein sequence ID" value="PIO62474.1"/>
    <property type="molecule type" value="Genomic_DNA"/>
</dbReference>
<dbReference type="PANTHER" id="PTHR31840:SF1">
    <property type="entry name" value="COILED-COIL DOMAIN-CONTAINING PROTEIN 97"/>
    <property type="match status" value="1"/>
</dbReference>
<dbReference type="Pfam" id="PF09747">
    <property type="entry name" value="CCD97-like_C"/>
    <property type="match status" value="1"/>
</dbReference>
<dbReference type="PANTHER" id="PTHR31840">
    <property type="entry name" value="COILED-COIL DOMAIN-CONTAINING PROTEIN 97"/>
    <property type="match status" value="1"/>
</dbReference>
<keyword evidence="4" id="KW-1185">Reference proteome</keyword>
<accession>A0A2G9TWX9</accession>
<dbReference type="AlphaFoldDB" id="A0A2G9TWX9"/>
<reference evidence="3 4" key="1">
    <citation type="submission" date="2015-09" db="EMBL/GenBank/DDBJ databases">
        <title>Draft genome of the parasitic nematode Teladorsagia circumcincta isolate WARC Sus (inbred).</title>
        <authorList>
            <person name="Mitreva M."/>
        </authorList>
    </citation>
    <scope>NUCLEOTIDE SEQUENCE [LARGE SCALE GENOMIC DNA]</scope>
    <source>
        <strain evidence="3 4">S</strain>
    </source>
</reference>
<sequence length="235" mass="27453">MKKRRFLMLQKLKGEGKYFSDEKMREREPYLYDVMVGKFTDAKDQLNLRPSVAREECPEGGWASMLCQFESSREIAQRRNEHHTEWHRDSAQSLRAEHLSRMEAHVSNMLSSQEDELEDEEEEGLENGFDEMREELNRMSQEDAEMLEDGMDDSPDILRREFQLYMEERFLAGHDSSIVHVPRFLRDATAILGGVLNANHTDQYGTPDSAHRLNRAILRASPERDICISWSKKAL</sequence>
<keyword evidence="1" id="KW-0175">Coiled coil</keyword>
<feature type="coiled-coil region" evidence="1">
    <location>
        <begin position="103"/>
        <end position="149"/>
    </location>
</feature>
<name>A0A2G9TWX9_TELCI</name>
<evidence type="ECO:0000259" key="2">
    <source>
        <dbReference type="Pfam" id="PF09747"/>
    </source>
</evidence>
<evidence type="ECO:0000313" key="3">
    <source>
        <dbReference type="EMBL" id="PIO62474.1"/>
    </source>
</evidence>
<feature type="domain" description="CCD97-like C-terminal" evidence="2">
    <location>
        <begin position="4"/>
        <end position="176"/>
    </location>
</feature>
<evidence type="ECO:0000313" key="4">
    <source>
        <dbReference type="Proteomes" id="UP000230423"/>
    </source>
</evidence>
<evidence type="ECO:0000256" key="1">
    <source>
        <dbReference type="SAM" id="Coils"/>
    </source>
</evidence>
<protein>
    <recommendedName>
        <fullName evidence="2">CCD97-like C-terminal domain-containing protein</fullName>
    </recommendedName>
</protein>
<dbReference type="Proteomes" id="UP000230423">
    <property type="component" value="Unassembled WGS sequence"/>
</dbReference>
<dbReference type="InterPro" id="IPR040233">
    <property type="entry name" value="CCD97-like_C"/>
</dbReference>
<gene>
    <name evidence="3" type="ORF">TELCIR_15963</name>
</gene>